<dbReference type="EMBL" id="JBBCAQ010000003">
    <property type="protein sequence ID" value="KAK7604738.1"/>
    <property type="molecule type" value="Genomic_DNA"/>
</dbReference>
<keyword evidence="3" id="KW-0597">Phosphoprotein</keyword>
<keyword evidence="5" id="KW-0539">Nucleus</keyword>
<dbReference type="GO" id="GO:0005634">
    <property type="term" value="C:nucleus"/>
    <property type="evidence" value="ECO:0007669"/>
    <property type="project" value="UniProtKB-SubCell"/>
</dbReference>
<feature type="domain" description="RRM" evidence="8">
    <location>
        <begin position="354"/>
        <end position="426"/>
    </location>
</feature>
<feature type="domain" description="RRM" evidence="8">
    <location>
        <begin position="273"/>
        <end position="350"/>
    </location>
</feature>
<dbReference type="InterPro" id="IPR035979">
    <property type="entry name" value="RBD_domain_sf"/>
</dbReference>
<evidence type="ECO:0008006" key="12">
    <source>
        <dbReference type="Google" id="ProtNLM"/>
    </source>
</evidence>
<comment type="similarity">
    <text evidence="2">Belongs to the RRM Spen family.</text>
</comment>
<evidence type="ECO:0000256" key="1">
    <source>
        <dbReference type="ARBA" id="ARBA00004123"/>
    </source>
</evidence>
<dbReference type="Gene3D" id="2.40.290.10">
    <property type="match status" value="1"/>
</dbReference>
<evidence type="ECO:0000256" key="5">
    <source>
        <dbReference type="ARBA" id="ARBA00023242"/>
    </source>
</evidence>
<dbReference type="InterPro" id="IPR012677">
    <property type="entry name" value="Nucleotide-bd_a/b_plait_sf"/>
</dbReference>
<keyword evidence="11" id="KW-1185">Reference proteome</keyword>
<reference evidence="10 11" key="1">
    <citation type="submission" date="2024-03" db="EMBL/GenBank/DDBJ databases">
        <title>Adaptation during the transition from Ophiocordyceps entomopathogen to insect associate is accompanied by gene loss and intensified selection.</title>
        <authorList>
            <person name="Ward C.M."/>
            <person name="Onetto C.A."/>
            <person name="Borneman A.R."/>
        </authorList>
    </citation>
    <scope>NUCLEOTIDE SEQUENCE [LARGE SCALE GENOMIC DNA]</scope>
    <source>
        <strain evidence="10">AWRI1</strain>
        <tissue evidence="10">Single Adult Female</tissue>
    </source>
</reference>
<evidence type="ECO:0000259" key="8">
    <source>
        <dbReference type="PROSITE" id="PS50102"/>
    </source>
</evidence>
<name>A0AAN9TV27_9HEMI</name>
<keyword evidence="4 6" id="KW-0694">RNA-binding</keyword>
<dbReference type="Gene3D" id="3.30.70.330">
    <property type="match status" value="3"/>
</dbReference>
<dbReference type="CDD" id="cd12308">
    <property type="entry name" value="RRM1_Spen"/>
    <property type="match status" value="1"/>
</dbReference>
<dbReference type="CDD" id="cd12310">
    <property type="entry name" value="RRM3_Spen"/>
    <property type="match status" value="1"/>
</dbReference>
<comment type="subcellular location">
    <subcellularLocation>
        <location evidence="1">Nucleus</location>
    </subcellularLocation>
</comment>
<dbReference type="PROSITE" id="PS50917">
    <property type="entry name" value="SPOC"/>
    <property type="match status" value="1"/>
</dbReference>
<evidence type="ECO:0000256" key="6">
    <source>
        <dbReference type="PROSITE-ProRule" id="PRU00176"/>
    </source>
</evidence>
<evidence type="ECO:0000256" key="7">
    <source>
        <dbReference type="SAM" id="MobiDB-lite"/>
    </source>
</evidence>
<evidence type="ECO:0000256" key="2">
    <source>
        <dbReference type="ARBA" id="ARBA00005387"/>
    </source>
</evidence>
<dbReference type="PANTHER" id="PTHR23189">
    <property type="entry name" value="RNA RECOGNITION MOTIF-CONTAINING"/>
    <property type="match status" value="1"/>
</dbReference>
<feature type="domain" description="SPOC" evidence="9">
    <location>
        <begin position="475"/>
        <end position="638"/>
    </location>
</feature>
<dbReference type="AlphaFoldDB" id="A0AAN9TV27"/>
<dbReference type="GO" id="GO:0003723">
    <property type="term" value="F:RNA binding"/>
    <property type="evidence" value="ECO:0007669"/>
    <property type="project" value="UniProtKB-UniRule"/>
</dbReference>
<evidence type="ECO:0000256" key="4">
    <source>
        <dbReference type="ARBA" id="ARBA00022884"/>
    </source>
</evidence>
<dbReference type="InterPro" id="IPR000504">
    <property type="entry name" value="RRM_dom"/>
</dbReference>
<feature type="region of interest" description="Disordered" evidence="7">
    <location>
        <begin position="425"/>
        <end position="476"/>
    </location>
</feature>
<evidence type="ECO:0000313" key="11">
    <source>
        <dbReference type="Proteomes" id="UP001367676"/>
    </source>
</evidence>
<dbReference type="Pfam" id="PF00076">
    <property type="entry name" value="RRM_1"/>
    <property type="match status" value="2"/>
</dbReference>
<protein>
    <recommendedName>
        <fullName evidence="12">RNA-binding protein spenito</fullName>
    </recommendedName>
</protein>
<feature type="region of interest" description="Disordered" evidence="7">
    <location>
        <begin position="1"/>
        <end position="58"/>
    </location>
</feature>
<accession>A0AAN9TV27</accession>
<sequence>MKRSNSRSSSRSRRKRRSSYGRFASPSPERGYRRTRSPSTSRSRSRRHYADSERYSPPVSKARQAYKVLCVSALHSDASDEAIKDIIYSEYKRFGEFVVKISHDSNERVAYICFRNADDAKEAMSGKRRILIYDKVAIVEPVYDKPRHLEDRNHRGRSNSRSPPDYDRYYRRLPPPLAGAAVDPARFYDRLPPYVPLPIVHPDYRREMMPLPGPPEYMPLPHMVHPFPPPVYGPRPFAPYPGVPYHTPAFHEPKKFPNYLHHIPPEEDVLATRTLFAGNLEIGTSKEDLRRIFAPYGDIEDIDVKRPIGGHGTAYAFVRFKNLDMAHKAKVELSGKFFGKFQLKIGYGKATPTTRIWVGGLGPWTSASQLEREFDRFGAIKKVDYDKDENCAYIQYDSIDAATSAVKEMRGFPLGEHKLRVDFADVGGSSPRSDDERRSRYRRSRSHCNGSISDDERDYEKRRRRRSSAESTQTLSEVAHGCEQTWDGAFVLKNSLFPVRFHMTDGNADVIGDVLDHEPKHMLRIVQRLHLNPSKLADVSKQIASTESFAIFVALPSSSAKLSFDDEDSAQLQTKSIVNLISYLKQKEAAGVLSLVKGALYAFPPCSFATDLLRRKASNVSEESLKKDHLVIVVIKGNNDAPIYASTTRNSVIFVKKLKVFIIFFWWLKPNR</sequence>
<dbReference type="PROSITE" id="PS50102">
    <property type="entry name" value="RRM"/>
    <property type="match status" value="2"/>
</dbReference>
<dbReference type="InterPro" id="IPR016194">
    <property type="entry name" value="SPOC-like_C_dom_sf"/>
</dbReference>
<dbReference type="Pfam" id="PF07744">
    <property type="entry name" value="SPOC"/>
    <property type="match status" value="1"/>
</dbReference>
<organism evidence="10 11">
    <name type="scientific">Parthenolecanium corni</name>
    <dbReference type="NCBI Taxonomy" id="536013"/>
    <lineage>
        <taxon>Eukaryota</taxon>
        <taxon>Metazoa</taxon>
        <taxon>Ecdysozoa</taxon>
        <taxon>Arthropoda</taxon>
        <taxon>Hexapoda</taxon>
        <taxon>Insecta</taxon>
        <taxon>Pterygota</taxon>
        <taxon>Neoptera</taxon>
        <taxon>Paraneoptera</taxon>
        <taxon>Hemiptera</taxon>
        <taxon>Sternorrhyncha</taxon>
        <taxon>Coccoidea</taxon>
        <taxon>Coccidae</taxon>
        <taxon>Parthenolecanium</taxon>
    </lineage>
</organism>
<evidence type="ECO:0000259" key="9">
    <source>
        <dbReference type="PROSITE" id="PS50917"/>
    </source>
</evidence>
<dbReference type="SUPFAM" id="SSF54928">
    <property type="entry name" value="RNA-binding domain, RBD"/>
    <property type="match status" value="2"/>
</dbReference>
<proteinExistence type="inferred from homology"/>
<dbReference type="CDD" id="cd21544">
    <property type="entry name" value="SPOC_RBM15-like"/>
    <property type="match status" value="1"/>
</dbReference>
<comment type="caution">
    <text evidence="10">The sequence shown here is derived from an EMBL/GenBank/DDBJ whole genome shotgun (WGS) entry which is preliminary data.</text>
</comment>
<dbReference type="SUPFAM" id="SSF100939">
    <property type="entry name" value="SPOC domain-like"/>
    <property type="match status" value="1"/>
</dbReference>
<evidence type="ECO:0000313" key="10">
    <source>
        <dbReference type="EMBL" id="KAK7604738.1"/>
    </source>
</evidence>
<gene>
    <name evidence="10" type="ORF">V9T40_005924</name>
</gene>
<dbReference type="InterPro" id="IPR010912">
    <property type="entry name" value="SPOC_met"/>
</dbReference>
<dbReference type="InterPro" id="IPR012921">
    <property type="entry name" value="SPOC_C"/>
</dbReference>
<feature type="compositionally biased region" description="Basic residues" evidence="7">
    <location>
        <begin position="1"/>
        <end position="19"/>
    </location>
</feature>
<evidence type="ECO:0000256" key="3">
    <source>
        <dbReference type="ARBA" id="ARBA00022553"/>
    </source>
</evidence>
<dbReference type="FunFam" id="2.40.290.10:FF:000007">
    <property type="entry name" value="RNA-binding protein 15B"/>
    <property type="match status" value="1"/>
</dbReference>
<dbReference type="SMART" id="SM00360">
    <property type="entry name" value="RRM"/>
    <property type="match status" value="3"/>
</dbReference>
<dbReference type="Proteomes" id="UP001367676">
    <property type="component" value="Unassembled WGS sequence"/>
</dbReference>